<keyword evidence="1" id="KW-0238">DNA-binding</keyword>
<reference evidence="4 6" key="1">
    <citation type="submission" date="2021-03" db="EMBL/GenBank/DDBJ databases">
        <title>Draft genome and methylome analysis of Thiotrix fructosivoruns ATCC 49748.</title>
        <authorList>
            <person name="Fomenkov A."/>
            <person name="Grabovich M.Y."/>
            <person name="Roberts R.J."/>
        </authorList>
    </citation>
    <scope>NUCLEOTIDE SEQUENCE [LARGE SCALE GENOMIC DNA]</scope>
    <source>
        <strain evidence="4 6">ATCC 49748</strain>
    </source>
</reference>
<dbReference type="GO" id="GO:0006310">
    <property type="term" value="P:DNA recombination"/>
    <property type="evidence" value="ECO:0007669"/>
    <property type="project" value="UniProtKB-KW"/>
</dbReference>
<dbReference type="SUPFAM" id="SSF46955">
    <property type="entry name" value="Putative DNA-binding domain"/>
    <property type="match status" value="1"/>
</dbReference>
<evidence type="ECO:0000256" key="1">
    <source>
        <dbReference type="ARBA" id="ARBA00023125"/>
    </source>
</evidence>
<dbReference type="Proteomes" id="UP000664466">
    <property type="component" value="Unassembled WGS sequence"/>
</dbReference>
<dbReference type="Gene3D" id="1.10.1660.20">
    <property type="match status" value="1"/>
</dbReference>
<name>A0A8B0SHH6_9GAMM</name>
<dbReference type="EMBL" id="CP072748">
    <property type="protein sequence ID" value="QTX11593.1"/>
    <property type="molecule type" value="Genomic_DNA"/>
</dbReference>
<keyword evidence="2" id="KW-0233">DNA recombination</keyword>
<accession>A0A8B0SHH6</accession>
<dbReference type="InterPro" id="IPR012884">
    <property type="entry name" value="Excisionase-like"/>
</dbReference>
<organism evidence="5">
    <name type="scientific">Thiothrix fructosivorans</name>
    <dbReference type="NCBI Taxonomy" id="111770"/>
    <lineage>
        <taxon>Bacteria</taxon>
        <taxon>Pseudomonadati</taxon>
        <taxon>Pseudomonadota</taxon>
        <taxon>Gammaproteobacteria</taxon>
        <taxon>Thiotrichales</taxon>
        <taxon>Thiotrichaceae</taxon>
        <taxon>Thiothrix</taxon>
    </lineage>
</organism>
<dbReference type="AlphaFoldDB" id="A0A8B0SHH6"/>
<evidence type="ECO:0000313" key="5">
    <source>
        <dbReference type="EMBL" id="QTX11593.1"/>
    </source>
</evidence>
<evidence type="ECO:0000256" key="2">
    <source>
        <dbReference type="ARBA" id="ARBA00023172"/>
    </source>
</evidence>
<gene>
    <name evidence="5" type="ORF">J1836_004370</name>
    <name evidence="4" type="ORF">J1836_08455</name>
</gene>
<reference evidence="5" key="2">
    <citation type="submission" date="2021-04" db="EMBL/GenBank/DDBJ databases">
        <title>Complete Genome and methylome analysis of Thiothrix fructosivorans ATCC 49748.</title>
        <authorList>
            <person name="Fomenkov A."/>
            <person name="Sun L."/>
            <person name="Vincze T."/>
            <person name="Grabovich M.Y."/>
            <person name="Roberts R.J."/>
        </authorList>
    </citation>
    <scope>NUCLEOTIDE SEQUENCE</scope>
    <source>
        <strain evidence="5">ATCC 49748</strain>
    </source>
</reference>
<feature type="domain" description="Excisionase-like" evidence="3">
    <location>
        <begin position="5"/>
        <end position="56"/>
    </location>
</feature>
<evidence type="ECO:0000313" key="6">
    <source>
        <dbReference type="Proteomes" id="UP000664466"/>
    </source>
</evidence>
<evidence type="ECO:0000259" key="3">
    <source>
        <dbReference type="Pfam" id="PF07825"/>
    </source>
</evidence>
<evidence type="ECO:0000313" key="4">
    <source>
        <dbReference type="EMBL" id="MBO0612956.1"/>
    </source>
</evidence>
<proteinExistence type="predicted"/>
<dbReference type="InterPro" id="IPR038137">
    <property type="entry name" value="Excisionase-like_sf"/>
</dbReference>
<dbReference type="EMBL" id="JAFMPM010000006">
    <property type="protein sequence ID" value="MBO0612956.1"/>
    <property type="molecule type" value="Genomic_DNA"/>
</dbReference>
<dbReference type="Pfam" id="PF07825">
    <property type="entry name" value="Exc"/>
    <property type="match status" value="1"/>
</dbReference>
<sequence length="62" mass="7375">MKKLLTLETWAGLRYPDHTPSIRVLRAWVKAGKIQPQPIRHGKYYRVREDAKFYDPYEGISE</sequence>
<dbReference type="InterPro" id="IPR009061">
    <property type="entry name" value="DNA-bd_dom_put_sf"/>
</dbReference>
<protein>
    <recommendedName>
        <fullName evidence="3">Excisionase-like domain-containing protein</fullName>
    </recommendedName>
</protein>
<dbReference type="GO" id="GO:0003677">
    <property type="term" value="F:DNA binding"/>
    <property type="evidence" value="ECO:0007669"/>
    <property type="project" value="UniProtKB-KW"/>
</dbReference>
<keyword evidence="6" id="KW-1185">Reference proteome</keyword>